<organism evidence="14 15">
    <name type="scientific">Flavobacterium endophyticum</name>
    <dbReference type="NCBI Taxonomy" id="1540163"/>
    <lineage>
        <taxon>Bacteria</taxon>
        <taxon>Pseudomonadati</taxon>
        <taxon>Bacteroidota</taxon>
        <taxon>Flavobacteriia</taxon>
        <taxon>Flavobacteriales</taxon>
        <taxon>Flavobacteriaceae</taxon>
        <taxon>Flavobacterium</taxon>
    </lineage>
</organism>
<comment type="function">
    <text evidence="9">Pectinolytic enzyme involved in the degradation of xylogalacturonan (xga), a galacturonan backbone heavily substituted with xylose, and which is one important component of the hairy regions of pectin. Activity requires a galacturonic acid backbone substituted with xylose.</text>
</comment>
<dbReference type="Pfam" id="PF14200">
    <property type="entry name" value="RicinB_lectin_2"/>
    <property type="match status" value="1"/>
</dbReference>
<evidence type="ECO:0000256" key="6">
    <source>
        <dbReference type="ARBA" id="ARBA00023277"/>
    </source>
</evidence>
<proteinExistence type="inferred from homology"/>
<dbReference type="OrthoDB" id="9795222at2"/>
<dbReference type="PANTHER" id="PTHR31736:SF9">
    <property type="entry name" value="ENDO-XYLOGALACTURONAN HYDROLASE A-RELATED"/>
    <property type="match status" value="1"/>
</dbReference>
<accession>A0A495MCN2</accession>
<dbReference type="EMBL" id="RBLC01000002">
    <property type="protein sequence ID" value="RKS23095.1"/>
    <property type="molecule type" value="Genomic_DNA"/>
</dbReference>
<evidence type="ECO:0000256" key="2">
    <source>
        <dbReference type="ARBA" id="ARBA00022729"/>
    </source>
</evidence>
<gene>
    <name evidence="14" type="ORF">CLV94_1998</name>
</gene>
<evidence type="ECO:0000256" key="10">
    <source>
        <dbReference type="RuleBase" id="RU361169"/>
    </source>
</evidence>
<dbReference type="PANTHER" id="PTHR31736">
    <property type="match status" value="1"/>
</dbReference>
<reference evidence="14 15" key="1">
    <citation type="submission" date="2018-10" db="EMBL/GenBank/DDBJ databases">
        <title>Genomic Encyclopedia of Archaeal and Bacterial Type Strains, Phase II (KMG-II): from individual species to whole genera.</title>
        <authorList>
            <person name="Goeker M."/>
        </authorList>
    </citation>
    <scope>NUCLEOTIDE SEQUENCE [LARGE SCALE GENOMIC DNA]</scope>
    <source>
        <strain evidence="14 15">DSM 29537</strain>
    </source>
</reference>
<keyword evidence="4 10" id="KW-0378">Hydrolase</keyword>
<evidence type="ECO:0000256" key="8">
    <source>
        <dbReference type="ARBA" id="ARBA00023326"/>
    </source>
</evidence>
<keyword evidence="15" id="KW-1185">Reference proteome</keyword>
<dbReference type="GO" id="GO:0004650">
    <property type="term" value="F:polygalacturonase activity"/>
    <property type="evidence" value="ECO:0007669"/>
    <property type="project" value="InterPro"/>
</dbReference>
<dbReference type="InterPro" id="IPR035953">
    <property type="entry name" value="Dextranase_N-ter"/>
</dbReference>
<evidence type="ECO:0000256" key="3">
    <source>
        <dbReference type="ARBA" id="ARBA00022737"/>
    </source>
</evidence>
<dbReference type="SUPFAM" id="SSF101596">
    <property type="entry name" value="Dextranase, N-terminal domain"/>
    <property type="match status" value="1"/>
</dbReference>
<evidence type="ECO:0000256" key="9">
    <source>
        <dbReference type="ARBA" id="ARBA00037278"/>
    </source>
</evidence>
<dbReference type="Pfam" id="PF18962">
    <property type="entry name" value="Por_Secre_tail"/>
    <property type="match status" value="1"/>
</dbReference>
<keyword evidence="8" id="KW-0624">Polysaccharide degradation</keyword>
<dbReference type="InterPro" id="IPR000772">
    <property type="entry name" value="Ricin_B_lectin"/>
</dbReference>
<evidence type="ECO:0000256" key="4">
    <source>
        <dbReference type="ARBA" id="ARBA00022801"/>
    </source>
</evidence>
<evidence type="ECO:0000259" key="12">
    <source>
        <dbReference type="Pfam" id="PF14200"/>
    </source>
</evidence>
<dbReference type="InterPro" id="IPR012334">
    <property type="entry name" value="Pectin_lyas_fold"/>
</dbReference>
<comment type="similarity">
    <text evidence="1 10">Belongs to the glycosyl hydrolase 28 family.</text>
</comment>
<comment type="caution">
    <text evidence="14">The sequence shown here is derived from an EMBL/GenBank/DDBJ whole genome shotgun (WGS) entry which is preliminary data.</text>
</comment>
<dbReference type="Proteomes" id="UP000277579">
    <property type="component" value="Unassembled WGS sequence"/>
</dbReference>
<dbReference type="InterPro" id="IPR011050">
    <property type="entry name" value="Pectin_lyase_fold/virulence"/>
</dbReference>
<evidence type="ECO:0000256" key="7">
    <source>
        <dbReference type="ARBA" id="ARBA00023295"/>
    </source>
</evidence>
<evidence type="ECO:0000256" key="1">
    <source>
        <dbReference type="ARBA" id="ARBA00008834"/>
    </source>
</evidence>
<dbReference type="RefSeq" id="WP_121376323.1">
    <property type="nucleotide sequence ID" value="NZ_RBLC01000002.1"/>
</dbReference>
<feature type="signal peptide" evidence="11">
    <location>
        <begin position="1"/>
        <end position="20"/>
    </location>
</feature>
<name>A0A495MCN2_9FLAO</name>
<dbReference type="Gene3D" id="2.80.10.50">
    <property type="match status" value="1"/>
</dbReference>
<protein>
    <submittedName>
        <fullName evidence="14">Putative secreted protein (Por secretion system target)</fullName>
    </submittedName>
</protein>
<dbReference type="Gene3D" id="2.60.350.10">
    <property type="entry name" value="Dextranase, N-terminal"/>
    <property type="match status" value="1"/>
</dbReference>
<evidence type="ECO:0000313" key="15">
    <source>
        <dbReference type="Proteomes" id="UP000277579"/>
    </source>
</evidence>
<evidence type="ECO:0000259" key="13">
    <source>
        <dbReference type="Pfam" id="PF18962"/>
    </source>
</evidence>
<evidence type="ECO:0000256" key="5">
    <source>
        <dbReference type="ARBA" id="ARBA00023180"/>
    </source>
</evidence>
<dbReference type="NCBIfam" id="TIGR04183">
    <property type="entry name" value="Por_Secre_tail"/>
    <property type="match status" value="1"/>
</dbReference>
<feature type="domain" description="Secretion system C-terminal sorting" evidence="13">
    <location>
        <begin position="740"/>
        <end position="809"/>
    </location>
</feature>
<dbReference type="SUPFAM" id="SSF51126">
    <property type="entry name" value="Pectin lyase-like"/>
    <property type="match status" value="1"/>
</dbReference>
<feature type="domain" description="Ricin B lectin" evidence="12">
    <location>
        <begin position="617"/>
        <end position="694"/>
    </location>
</feature>
<feature type="chain" id="PRO_5019818845" evidence="11">
    <location>
        <begin position="21"/>
        <end position="813"/>
    </location>
</feature>
<dbReference type="InterPro" id="IPR000743">
    <property type="entry name" value="Glyco_hydro_28"/>
</dbReference>
<dbReference type="SUPFAM" id="SSF50370">
    <property type="entry name" value="Ricin B-like lectins"/>
    <property type="match status" value="1"/>
</dbReference>
<keyword evidence="3" id="KW-0677">Repeat</keyword>
<dbReference type="CDD" id="cd00161">
    <property type="entry name" value="beta-trefoil_Ricin-like"/>
    <property type="match status" value="1"/>
</dbReference>
<dbReference type="InterPro" id="IPR026444">
    <property type="entry name" value="Secre_tail"/>
</dbReference>
<dbReference type="InterPro" id="IPR035992">
    <property type="entry name" value="Ricin_B-like_lectins"/>
</dbReference>
<keyword evidence="2 11" id="KW-0732">Signal</keyword>
<keyword evidence="7 10" id="KW-0326">Glycosidase</keyword>
<evidence type="ECO:0000313" key="14">
    <source>
        <dbReference type="EMBL" id="RKS23095.1"/>
    </source>
</evidence>
<keyword evidence="6" id="KW-0119">Carbohydrate metabolism</keyword>
<sequence>MKKIIYFLLLMNFITLNVFSQNQLITYASPPDTLVENNPPLLAPLTGLTGITPANYLVGRNTKYSVRVKETGSSTWKDLFVYSTFVNNTHGTLTKSERSSFVNFDFSGSVTIEITFNTLPDLNGASILIRPLSRNIIPIIEDNKIIFTLTNPGKFSIEPGGNRYSGLHLFANGISNYTAPTASSGSEVYTYEAGEHIYDLNLNNINKKIHIRSGAVLIVRPVSEDYSNYKSRIKLLANDEIYIEGGGVLKGGVIAEDVSNVKIYGRGIIDLTNHRKQYDEVFSNYDYIRPITFFRCNNVLVDGVTLNDSQDVNMFLGDNNYVTINNVKVFSRARWGDGIHMKGCMNVDINDCFLRTSDDCISIYASRYTPPSWNETYLNRPALNINVQNTSLYADKAHPIEIGWHGNEERNGIEGLDIYNLFFNNIDILEHDEIWINPDGTVRENAGDFLGAISINCSDGNKCSNFLFKDIRVEDFSNGRLLSVNVESGGVGAAMTDGKRVENIRFENLSYNGYGEKPSSIKGLSCDRYVNGVHFENFKVNGTLIEDLSDYNINGVNMINTNDFAYNITFQEANNFSNSLDSGLYTISNLDTNLYLQKNPSLPYANSLAIGSTSFADNQVWEVIKLGTGHYKIKNNSTGKFLQNSIDLQSVNCKGRYVQLSDESSSTFQEWKIVEDGLGYKINNAYTRAYLHRSDETNSYLLALPKIDNEPRQKWKFTPYTPLIPFGSRLKANNPKNINVYPNPLVDYININNLTIKNATFKLIDFQGRIISTKQIDTEDSQIYVGNLANGIYVVMIEDNGQIIYSNKFVKSL</sequence>
<dbReference type="GO" id="GO:0000272">
    <property type="term" value="P:polysaccharide catabolic process"/>
    <property type="evidence" value="ECO:0007669"/>
    <property type="project" value="UniProtKB-KW"/>
</dbReference>
<dbReference type="PROSITE" id="PS50231">
    <property type="entry name" value="RICIN_B_LECTIN"/>
    <property type="match status" value="1"/>
</dbReference>
<evidence type="ECO:0000256" key="11">
    <source>
        <dbReference type="SAM" id="SignalP"/>
    </source>
</evidence>
<dbReference type="Gene3D" id="2.160.20.10">
    <property type="entry name" value="Single-stranded right-handed beta-helix, Pectin lyase-like"/>
    <property type="match status" value="1"/>
</dbReference>
<dbReference type="Pfam" id="PF00295">
    <property type="entry name" value="Glyco_hydro_28"/>
    <property type="match status" value="1"/>
</dbReference>
<dbReference type="AlphaFoldDB" id="A0A495MCN2"/>
<keyword evidence="5" id="KW-0325">Glycoprotein</keyword>